<evidence type="ECO:0000313" key="1">
    <source>
        <dbReference type="EMBL" id="RAK31192.1"/>
    </source>
</evidence>
<gene>
    <name evidence="1" type="ORF">C7374_103333</name>
</gene>
<dbReference type="RefSeq" id="WP_111574936.1">
    <property type="nucleotide sequence ID" value="NZ_JBHEEY010000002.1"/>
</dbReference>
<sequence length="170" mass="18997">MAPLDEDPNALNYFRRRKRMKSAASRLSSYLRPSNGSQSIKIHRNGSGLFAGQHLLFFCNKSLLTAELSKKLTQKGATLIGPIDKPAQAIRIIDTRIVDAVILDSSLRLDEIIAIVELLYQIPIPFIFVRSPMEREPASNICAYILDESDVNLSIIAEALFSHETKANEQ</sequence>
<evidence type="ECO:0000313" key="2">
    <source>
        <dbReference type="Proteomes" id="UP000249453"/>
    </source>
</evidence>
<evidence type="ECO:0008006" key="3">
    <source>
        <dbReference type="Google" id="ProtNLM"/>
    </source>
</evidence>
<dbReference type="EMBL" id="QLMK01000003">
    <property type="protein sequence ID" value="RAK31192.1"/>
    <property type="molecule type" value="Genomic_DNA"/>
</dbReference>
<protein>
    <recommendedName>
        <fullName evidence="3">Response regulatory domain-containing protein</fullName>
    </recommendedName>
</protein>
<comment type="caution">
    <text evidence="1">The sequence shown here is derived from an EMBL/GenBank/DDBJ whole genome shotgun (WGS) entry which is preliminary data.</text>
</comment>
<organism evidence="1 2">
    <name type="scientific">Falsochrobactrum ovis</name>
    <dbReference type="NCBI Taxonomy" id="1293442"/>
    <lineage>
        <taxon>Bacteria</taxon>
        <taxon>Pseudomonadati</taxon>
        <taxon>Pseudomonadota</taxon>
        <taxon>Alphaproteobacteria</taxon>
        <taxon>Hyphomicrobiales</taxon>
        <taxon>Brucellaceae</taxon>
        <taxon>Falsochrobactrum</taxon>
    </lineage>
</organism>
<name>A0A364JX33_9HYPH</name>
<dbReference type="AlphaFoldDB" id="A0A364JX33"/>
<reference evidence="1 2" key="1">
    <citation type="submission" date="2018-06" db="EMBL/GenBank/DDBJ databases">
        <title>Genomic Encyclopedia of Type Strains, Phase IV (KMG-IV): sequencing the most valuable type-strain genomes for metagenomic binning, comparative biology and taxonomic classification.</title>
        <authorList>
            <person name="Goeker M."/>
        </authorList>
    </citation>
    <scope>NUCLEOTIDE SEQUENCE [LARGE SCALE GENOMIC DNA]</scope>
    <source>
        <strain evidence="1 2">DSM 26720</strain>
    </source>
</reference>
<keyword evidence="2" id="KW-1185">Reference proteome</keyword>
<proteinExistence type="predicted"/>
<dbReference type="Proteomes" id="UP000249453">
    <property type="component" value="Unassembled WGS sequence"/>
</dbReference>
<dbReference type="Gene3D" id="3.40.50.2300">
    <property type="match status" value="1"/>
</dbReference>
<accession>A0A364JX33</accession>